<keyword evidence="5" id="KW-0378">Hydrolase</keyword>
<feature type="domain" description="NlpC/P60" evidence="9">
    <location>
        <begin position="253"/>
        <end position="379"/>
    </location>
</feature>
<dbReference type="PANTHER" id="PTHR47360">
    <property type="entry name" value="MUREIN DD-ENDOPEPTIDASE MEPS/MUREIN LD-CARBOXYPEPTIDASE"/>
    <property type="match status" value="1"/>
</dbReference>
<evidence type="ECO:0000259" key="9">
    <source>
        <dbReference type="PROSITE" id="PS51935"/>
    </source>
</evidence>
<feature type="chain" id="PRO_5045106411" evidence="7">
    <location>
        <begin position="21"/>
        <end position="381"/>
    </location>
</feature>
<feature type="domain" description="LysM" evidence="8">
    <location>
        <begin position="24"/>
        <end position="68"/>
    </location>
</feature>
<dbReference type="PROSITE" id="PS51782">
    <property type="entry name" value="LYSM"/>
    <property type="match status" value="2"/>
</dbReference>
<dbReference type="InterPro" id="IPR000064">
    <property type="entry name" value="NLP_P60_dom"/>
</dbReference>
<dbReference type="Proteomes" id="UP000817854">
    <property type="component" value="Unassembled WGS sequence"/>
</dbReference>
<sequence>MNKIKLITFLLVLINTFAFGQNTLEHKVVAGETIYAIARKYNTSVETIYQLNPKIKGKTLQINAVLSLPTQEENKTLATTEKPQFHKVKKGESFYSISKIYGLSITDLESLNPTIKPNKLKKGTRLNIQKPNAQEVVATEKTQTVEIVANNKEDENQQNEIDNELINKDSIFTVLHIIKRKETKYGVSKQYGISIHELETLNPNLPSDFPVGYQLIIKKDQQVVVAHNSTEQDTTSLSYDEEEMVEKMSNDFNSKADFLVEKASQYIGIKYKYGGTTPKGFDCSGLMCTTFKEIDLSLPRTSSAQANYGEKIKMKESQKGDLIFFATGRKNRISHVGMITEVNEDEIKFIHASTSSGVMISSSKEPYFASRIIQVNRVLNE</sequence>
<keyword evidence="6" id="KW-0788">Thiol protease</keyword>
<accession>A0ABX0IN58</accession>
<organism evidence="10 11">
    <name type="scientific">Flavobacterium jejuense</name>
    <dbReference type="NCBI Taxonomy" id="1544455"/>
    <lineage>
        <taxon>Bacteria</taxon>
        <taxon>Pseudomonadati</taxon>
        <taxon>Bacteroidota</taxon>
        <taxon>Flavobacteriia</taxon>
        <taxon>Flavobacteriales</taxon>
        <taxon>Flavobacteriaceae</taxon>
        <taxon>Flavobacterium</taxon>
    </lineage>
</organism>
<name>A0ABX0IN58_9FLAO</name>
<dbReference type="PANTHER" id="PTHR47360:SF1">
    <property type="entry name" value="ENDOPEPTIDASE NLPC-RELATED"/>
    <property type="match status" value="1"/>
</dbReference>
<evidence type="ECO:0000256" key="6">
    <source>
        <dbReference type="ARBA" id="ARBA00022807"/>
    </source>
</evidence>
<keyword evidence="4" id="KW-0677">Repeat</keyword>
<evidence type="ECO:0000256" key="4">
    <source>
        <dbReference type="ARBA" id="ARBA00022737"/>
    </source>
</evidence>
<dbReference type="CDD" id="cd00118">
    <property type="entry name" value="LysM"/>
    <property type="match status" value="3"/>
</dbReference>
<feature type="signal peptide" evidence="7">
    <location>
        <begin position="1"/>
        <end position="20"/>
    </location>
</feature>
<dbReference type="InterPro" id="IPR018392">
    <property type="entry name" value="LysM"/>
</dbReference>
<keyword evidence="3 7" id="KW-0732">Signal</keyword>
<dbReference type="PROSITE" id="PS51935">
    <property type="entry name" value="NLPC_P60"/>
    <property type="match status" value="1"/>
</dbReference>
<dbReference type="Gene3D" id="3.10.350.10">
    <property type="entry name" value="LysM domain"/>
    <property type="match status" value="2"/>
</dbReference>
<evidence type="ECO:0000256" key="1">
    <source>
        <dbReference type="ARBA" id="ARBA00007074"/>
    </source>
</evidence>
<dbReference type="SUPFAM" id="SSF54001">
    <property type="entry name" value="Cysteine proteinases"/>
    <property type="match status" value="1"/>
</dbReference>
<dbReference type="EMBL" id="VEVQ02000003">
    <property type="protein sequence ID" value="NHN25023.1"/>
    <property type="molecule type" value="Genomic_DNA"/>
</dbReference>
<dbReference type="Pfam" id="PF01476">
    <property type="entry name" value="LysM"/>
    <property type="match status" value="3"/>
</dbReference>
<evidence type="ECO:0000313" key="11">
    <source>
        <dbReference type="Proteomes" id="UP000817854"/>
    </source>
</evidence>
<feature type="domain" description="LysM" evidence="8">
    <location>
        <begin position="84"/>
        <end position="128"/>
    </location>
</feature>
<evidence type="ECO:0000256" key="7">
    <source>
        <dbReference type="SAM" id="SignalP"/>
    </source>
</evidence>
<evidence type="ECO:0000259" key="8">
    <source>
        <dbReference type="PROSITE" id="PS51782"/>
    </source>
</evidence>
<proteinExistence type="inferred from homology"/>
<keyword evidence="11" id="KW-1185">Reference proteome</keyword>
<evidence type="ECO:0000256" key="3">
    <source>
        <dbReference type="ARBA" id="ARBA00022729"/>
    </source>
</evidence>
<comment type="similarity">
    <text evidence="1">Belongs to the peptidase C40 family.</text>
</comment>
<evidence type="ECO:0000313" key="10">
    <source>
        <dbReference type="EMBL" id="NHN25023.1"/>
    </source>
</evidence>
<dbReference type="InterPro" id="IPR036779">
    <property type="entry name" value="LysM_dom_sf"/>
</dbReference>
<protein>
    <submittedName>
        <fullName evidence="10">LysM peptidoglycan-binding domain-containing protein</fullName>
    </submittedName>
</protein>
<dbReference type="Pfam" id="PF00877">
    <property type="entry name" value="NLPC_P60"/>
    <property type="match status" value="1"/>
</dbReference>
<reference evidence="10 11" key="2">
    <citation type="submission" date="2019-05" db="EMBL/GenBank/DDBJ databases">
        <authorList>
            <person name="Lianzixin W."/>
        </authorList>
    </citation>
    <scope>NUCLEOTIDE SEQUENCE [LARGE SCALE GENOMIC DNA]</scope>
    <source>
        <strain evidence="10 11">EC11</strain>
    </source>
</reference>
<reference evidence="11" key="1">
    <citation type="submission" date="2019-05" db="EMBL/GenBank/DDBJ databases">
        <title>Flavobacterium profundi sp. nov., isolated from a deep-sea seamount.</title>
        <authorList>
            <person name="Zhang D.-C."/>
        </authorList>
    </citation>
    <scope>NUCLEOTIDE SEQUENCE [LARGE SCALE GENOMIC DNA]</scope>
    <source>
        <strain evidence="11">EC11</strain>
    </source>
</reference>
<dbReference type="Gene3D" id="3.90.1720.10">
    <property type="entry name" value="endopeptidase domain like (from Nostoc punctiforme)"/>
    <property type="match status" value="1"/>
</dbReference>
<dbReference type="SUPFAM" id="SSF54106">
    <property type="entry name" value="LysM domain"/>
    <property type="match status" value="3"/>
</dbReference>
<reference evidence="10 11" key="3">
    <citation type="submission" date="2020-02" db="EMBL/GenBank/DDBJ databases">
        <title>Flavobacterium profundi sp. nov., isolated from a deep-sea seamount.</title>
        <authorList>
            <person name="Zhang D.-C."/>
        </authorList>
    </citation>
    <scope>NUCLEOTIDE SEQUENCE [LARGE SCALE GENOMIC DNA]</scope>
    <source>
        <strain evidence="10 11">EC11</strain>
    </source>
</reference>
<dbReference type="InterPro" id="IPR038765">
    <property type="entry name" value="Papain-like_cys_pep_sf"/>
</dbReference>
<dbReference type="SMART" id="SM00257">
    <property type="entry name" value="LysM"/>
    <property type="match status" value="3"/>
</dbReference>
<dbReference type="RefSeq" id="WP_165928853.1">
    <property type="nucleotide sequence ID" value="NZ_VEVQ02000003.1"/>
</dbReference>
<dbReference type="InterPro" id="IPR052062">
    <property type="entry name" value="Murein_DD/LD_carboxypeptidase"/>
</dbReference>
<comment type="caution">
    <text evidence="10">The sequence shown here is derived from an EMBL/GenBank/DDBJ whole genome shotgun (WGS) entry which is preliminary data.</text>
</comment>
<evidence type="ECO:0000256" key="5">
    <source>
        <dbReference type="ARBA" id="ARBA00022801"/>
    </source>
</evidence>
<gene>
    <name evidence="10" type="ORF">FIA58_004960</name>
</gene>
<keyword evidence="2" id="KW-0645">Protease</keyword>
<evidence type="ECO:0000256" key="2">
    <source>
        <dbReference type="ARBA" id="ARBA00022670"/>
    </source>
</evidence>